<reference evidence="9 10" key="1">
    <citation type="submission" date="2022-07" db="EMBL/GenBank/DDBJ databases">
        <title>Genome-wide signatures of adaptation to extreme environments.</title>
        <authorList>
            <person name="Cho C.H."/>
            <person name="Yoon H.S."/>
        </authorList>
    </citation>
    <scope>NUCLEOTIDE SEQUENCE [LARGE SCALE GENOMIC DNA]</scope>
    <source>
        <strain evidence="9 10">108.79 E11</strain>
    </source>
</reference>
<dbReference type="GO" id="GO:0019363">
    <property type="term" value="P:pyridine nucleotide biosynthetic process"/>
    <property type="evidence" value="ECO:0007669"/>
    <property type="project" value="UniProtKB-KW"/>
</dbReference>
<keyword evidence="10" id="KW-1185">Reference proteome</keyword>
<dbReference type="EC" id="3.5.1.19" evidence="6"/>
<evidence type="ECO:0000256" key="3">
    <source>
        <dbReference type="ARBA" id="ARBA00022723"/>
    </source>
</evidence>
<dbReference type="Pfam" id="PF00857">
    <property type="entry name" value="Isochorismatase"/>
    <property type="match status" value="1"/>
</dbReference>
<comment type="caution">
    <text evidence="9">The sequence shown here is derived from an EMBL/GenBank/DDBJ whole genome shotgun (WGS) entry which is preliminary data.</text>
</comment>
<organism evidence="9 10">
    <name type="scientific">Galdieria yellowstonensis</name>
    <dbReference type="NCBI Taxonomy" id="3028027"/>
    <lineage>
        <taxon>Eukaryota</taxon>
        <taxon>Rhodophyta</taxon>
        <taxon>Bangiophyceae</taxon>
        <taxon>Galdieriales</taxon>
        <taxon>Galdieriaceae</taxon>
        <taxon>Galdieria</taxon>
    </lineage>
</organism>
<comment type="similarity">
    <text evidence="1">Belongs to the isochorismatase family.</text>
</comment>
<feature type="domain" description="Isochorismatase-like" evidence="8">
    <location>
        <begin position="4"/>
        <end position="197"/>
    </location>
</feature>
<evidence type="ECO:0000256" key="4">
    <source>
        <dbReference type="ARBA" id="ARBA00022801"/>
    </source>
</evidence>
<comment type="pathway">
    <text evidence="5">Cofactor biosynthesis; nicotinate biosynthesis; nicotinate from nicotinamide: step 1/1.</text>
</comment>
<evidence type="ECO:0000256" key="2">
    <source>
        <dbReference type="ARBA" id="ARBA00022642"/>
    </source>
</evidence>
<evidence type="ECO:0000256" key="1">
    <source>
        <dbReference type="ARBA" id="ARBA00006336"/>
    </source>
</evidence>
<dbReference type="InterPro" id="IPR052347">
    <property type="entry name" value="Isochorismatase_Nicotinamidase"/>
</dbReference>
<dbReference type="EMBL" id="JANCYU010000059">
    <property type="protein sequence ID" value="KAK4528038.1"/>
    <property type="molecule type" value="Genomic_DNA"/>
</dbReference>
<dbReference type="PANTHER" id="PTHR11080">
    <property type="entry name" value="PYRAZINAMIDASE/NICOTINAMIDASE"/>
    <property type="match status" value="1"/>
</dbReference>
<dbReference type="SUPFAM" id="SSF52499">
    <property type="entry name" value="Isochorismatase-like hydrolases"/>
    <property type="match status" value="1"/>
</dbReference>
<name>A0AAV9IL97_9RHOD</name>
<dbReference type="CDD" id="cd01011">
    <property type="entry name" value="nicotinamidase"/>
    <property type="match status" value="1"/>
</dbReference>
<dbReference type="NCBIfam" id="NF008623">
    <property type="entry name" value="PRK11609.1"/>
    <property type="match status" value="1"/>
</dbReference>
<evidence type="ECO:0000313" key="9">
    <source>
        <dbReference type="EMBL" id="KAK4528038.1"/>
    </source>
</evidence>
<keyword evidence="2" id="KW-0662">Pyridine nucleotide biosynthesis</keyword>
<evidence type="ECO:0000256" key="7">
    <source>
        <dbReference type="ARBA" id="ARBA00043224"/>
    </source>
</evidence>
<protein>
    <recommendedName>
        <fullName evidence="6">nicotinamidase</fullName>
        <ecNumber evidence="6">3.5.1.19</ecNumber>
    </recommendedName>
    <alternativeName>
        <fullName evidence="7">Nicotinamide deamidase</fullName>
    </alternativeName>
</protein>
<dbReference type="AlphaFoldDB" id="A0AAV9IL97"/>
<dbReference type="InterPro" id="IPR036380">
    <property type="entry name" value="Isochorismatase-like_sf"/>
</dbReference>
<dbReference type="Proteomes" id="UP001300502">
    <property type="component" value="Unassembled WGS sequence"/>
</dbReference>
<evidence type="ECO:0000256" key="5">
    <source>
        <dbReference type="ARBA" id="ARBA00037900"/>
    </source>
</evidence>
<accession>A0AAV9IL97</accession>
<dbReference type="InterPro" id="IPR000868">
    <property type="entry name" value="Isochorismatase-like_dom"/>
</dbReference>
<dbReference type="Gene3D" id="3.40.50.850">
    <property type="entry name" value="Isochorismatase-like"/>
    <property type="match status" value="1"/>
</dbReference>
<evidence type="ECO:0000313" key="10">
    <source>
        <dbReference type="Proteomes" id="UP001300502"/>
    </source>
</evidence>
<gene>
    <name evidence="9" type="ORF">GAYE_SCF48G5972</name>
</gene>
<keyword evidence="3" id="KW-0479">Metal-binding</keyword>
<dbReference type="PANTHER" id="PTHR11080:SF2">
    <property type="entry name" value="LD05707P"/>
    <property type="match status" value="1"/>
</dbReference>
<proteinExistence type="inferred from homology"/>
<dbReference type="GO" id="GO:0008936">
    <property type="term" value="F:nicotinamidase activity"/>
    <property type="evidence" value="ECO:0007669"/>
    <property type="project" value="UniProtKB-EC"/>
</dbReference>
<evidence type="ECO:0000256" key="6">
    <source>
        <dbReference type="ARBA" id="ARBA00039017"/>
    </source>
</evidence>
<keyword evidence="4" id="KW-0378">Hydrolase</keyword>
<dbReference type="GO" id="GO:0046872">
    <property type="term" value="F:metal ion binding"/>
    <property type="evidence" value="ECO:0007669"/>
    <property type="project" value="UniProtKB-KW"/>
</dbReference>
<sequence length="207" mass="23156">MATAALVVVDVQRDFCEGGSLQVPGAEEIIKPINNLRSIFDVVAFTKDWHPENHISFAKNHVGHNIFDTTEDHHGVKQVLWPVHCVQHSKGAEFHPLLIHKDSDILIHKGVDPNIDSYSAFWDNAKQRQTELKKRLVEKNISQLYVCGLALDYCVAYTCLDAVQEGFDTYLILDCSRAISSASLTVKLNELASSGVKFTYSSLCNKK</sequence>
<evidence type="ECO:0000259" key="8">
    <source>
        <dbReference type="Pfam" id="PF00857"/>
    </source>
</evidence>